<reference evidence="1" key="1">
    <citation type="journal article" date="2019" name="Science">
        <title>Mutation of a bHLH transcription factor allowed almond domestication.</title>
        <authorList>
            <person name="Sanchez-Perez R."/>
            <person name="Pavan S."/>
            <person name="Mazzeo R."/>
            <person name="Moldovan C."/>
            <person name="Aiese Cigliano R."/>
            <person name="Del Cueto J."/>
            <person name="Ricciardi F."/>
            <person name="Lotti C."/>
            <person name="Ricciardi L."/>
            <person name="Dicenta F."/>
            <person name="Lopez-Marques R.L."/>
            <person name="Lindberg Moller B."/>
        </authorList>
    </citation>
    <scope>NUCLEOTIDE SEQUENCE</scope>
</reference>
<dbReference type="EMBL" id="AP019301">
    <property type="protein sequence ID" value="BBH02838.1"/>
    <property type="molecule type" value="Genomic_DNA"/>
</dbReference>
<evidence type="ECO:0000313" key="1">
    <source>
        <dbReference type="EMBL" id="BBH02838.1"/>
    </source>
</evidence>
<organism evidence="1">
    <name type="scientific">Prunus dulcis</name>
    <name type="common">Almond</name>
    <name type="synonym">Amygdalus dulcis</name>
    <dbReference type="NCBI Taxonomy" id="3755"/>
    <lineage>
        <taxon>Eukaryota</taxon>
        <taxon>Viridiplantae</taxon>
        <taxon>Streptophyta</taxon>
        <taxon>Embryophyta</taxon>
        <taxon>Tracheophyta</taxon>
        <taxon>Spermatophyta</taxon>
        <taxon>Magnoliopsida</taxon>
        <taxon>eudicotyledons</taxon>
        <taxon>Gunneridae</taxon>
        <taxon>Pentapetalae</taxon>
        <taxon>rosids</taxon>
        <taxon>fabids</taxon>
        <taxon>Rosales</taxon>
        <taxon>Rosaceae</taxon>
        <taxon>Amygdaloideae</taxon>
        <taxon>Amygdaleae</taxon>
        <taxon>Prunus</taxon>
    </lineage>
</organism>
<accession>A0A4Y1RG38</accession>
<name>A0A4Y1RG38_PRUDU</name>
<dbReference type="AlphaFoldDB" id="A0A4Y1RG38"/>
<proteinExistence type="predicted"/>
<protein>
    <submittedName>
        <fullName evidence="1">Uncharacterized protein</fullName>
    </submittedName>
</protein>
<sequence length="61" mass="6913">MTNDQSGKLQKFPPPTTNLSLAAKASLRAGENTLSKRHAPFSSKVWEKKRIYQQYTPLHIT</sequence>
<gene>
    <name evidence="1" type="ORF">Prudu_013535</name>
</gene>